<reference evidence="2 3" key="1">
    <citation type="submission" date="2019-02" db="EMBL/GenBank/DDBJ databases">
        <title>Genome sequencing of the rare red list fungi Antrodiella citrinella (Flaviporus citrinellus).</title>
        <authorList>
            <person name="Buettner E."/>
            <person name="Kellner H."/>
        </authorList>
    </citation>
    <scope>NUCLEOTIDE SEQUENCE [LARGE SCALE GENOMIC DNA]</scope>
    <source>
        <strain evidence="2 3">DSM 108506</strain>
    </source>
</reference>
<feature type="transmembrane region" description="Helical" evidence="1">
    <location>
        <begin position="68"/>
        <end position="90"/>
    </location>
</feature>
<evidence type="ECO:0000313" key="2">
    <source>
        <dbReference type="EMBL" id="THH31200.1"/>
    </source>
</evidence>
<gene>
    <name evidence="2" type="ORF">EUX98_g2964</name>
</gene>
<evidence type="ECO:0000256" key="1">
    <source>
        <dbReference type="SAM" id="Phobius"/>
    </source>
</evidence>
<protein>
    <submittedName>
        <fullName evidence="2">Uncharacterized protein</fullName>
    </submittedName>
</protein>
<name>A0A4S4N5Y9_9APHY</name>
<keyword evidence="1" id="KW-0812">Transmembrane</keyword>
<organism evidence="2 3">
    <name type="scientific">Antrodiella citrinella</name>
    <dbReference type="NCBI Taxonomy" id="2447956"/>
    <lineage>
        <taxon>Eukaryota</taxon>
        <taxon>Fungi</taxon>
        <taxon>Dikarya</taxon>
        <taxon>Basidiomycota</taxon>
        <taxon>Agaricomycotina</taxon>
        <taxon>Agaricomycetes</taxon>
        <taxon>Polyporales</taxon>
        <taxon>Steccherinaceae</taxon>
        <taxon>Antrodiella</taxon>
    </lineage>
</organism>
<accession>A0A4S4N5Y9</accession>
<keyword evidence="1" id="KW-0472">Membrane</keyword>
<sequence length="143" mass="16569">MCYVVSRRHTLVQRDQSILFDLFFMPMYVEEMVPFGIRMIMMVVVVCIVHMVVVVVIHVWIHIIMLMLMLVVMIMIMVVVVMMMVVPVLVSVLQLPVPHDQLGQQEPDRDPSDEANSELFVTQEDPSHLHTVGVDVREVWQGR</sequence>
<dbReference type="Proteomes" id="UP000308730">
    <property type="component" value="Unassembled WGS sequence"/>
</dbReference>
<dbReference type="EMBL" id="SGPM01000054">
    <property type="protein sequence ID" value="THH31200.1"/>
    <property type="molecule type" value="Genomic_DNA"/>
</dbReference>
<evidence type="ECO:0000313" key="3">
    <source>
        <dbReference type="Proteomes" id="UP000308730"/>
    </source>
</evidence>
<dbReference type="AlphaFoldDB" id="A0A4S4N5Y9"/>
<comment type="caution">
    <text evidence="2">The sequence shown here is derived from an EMBL/GenBank/DDBJ whole genome shotgun (WGS) entry which is preliminary data.</text>
</comment>
<keyword evidence="1" id="KW-1133">Transmembrane helix</keyword>
<feature type="transmembrane region" description="Helical" evidence="1">
    <location>
        <begin position="35"/>
        <end position="61"/>
    </location>
</feature>
<keyword evidence="3" id="KW-1185">Reference proteome</keyword>
<proteinExistence type="predicted"/>